<reference evidence="2" key="1">
    <citation type="submission" date="2021-05" db="EMBL/GenBank/DDBJ databases">
        <authorList>
            <person name="Alioto T."/>
            <person name="Alioto T."/>
            <person name="Gomez Garrido J."/>
        </authorList>
    </citation>
    <scope>NUCLEOTIDE SEQUENCE</scope>
</reference>
<feature type="transmembrane region" description="Helical" evidence="1">
    <location>
        <begin position="50"/>
        <end position="69"/>
    </location>
</feature>
<keyword evidence="1" id="KW-0812">Transmembrane</keyword>
<accession>A0A8D8JR32</accession>
<evidence type="ECO:0000256" key="1">
    <source>
        <dbReference type="SAM" id="Phobius"/>
    </source>
</evidence>
<dbReference type="AlphaFoldDB" id="A0A8D8JR32"/>
<dbReference type="EMBL" id="HBUE01297412">
    <property type="protein sequence ID" value="CAG6577140.1"/>
    <property type="molecule type" value="Transcribed_RNA"/>
</dbReference>
<dbReference type="EMBL" id="HBUE01191497">
    <property type="protein sequence ID" value="CAG6525433.1"/>
    <property type="molecule type" value="Transcribed_RNA"/>
</dbReference>
<keyword evidence="1" id="KW-0472">Membrane</keyword>
<name>A0A8D8JR32_CULPI</name>
<keyword evidence="1" id="KW-1133">Transmembrane helix</keyword>
<proteinExistence type="predicted"/>
<evidence type="ECO:0000313" key="2">
    <source>
        <dbReference type="EMBL" id="CAG6577140.1"/>
    </source>
</evidence>
<organism evidence="2">
    <name type="scientific">Culex pipiens</name>
    <name type="common">House mosquito</name>
    <dbReference type="NCBI Taxonomy" id="7175"/>
    <lineage>
        <taxon>Eukaryota</taxon>
        <taxon>Metazoa</taxon>
        <taxon>Ecdysozoa</taxon>
        <taxon>Arthropoda</taxon>
        <taxon>Hexapoda</taxon>
        <taxon>Insecta</taxon>
        <taxon>Pterygota</taxon>
        <taxon>Neoptera</taxon>
        <taxon>Endopterygota</taxon>
        <taxon>Diptera</taxon>
        <taxon>Nematocera</taxon>
        <taxon>Culicoidea</taxon>
        <taxon>Culicidae</taxon>
        <taxon>Culicinae</taxon>
        <taxon>Culicini</taxon>
        <taxon>Culex</taxon>
        <taxon>Culex</taxon>
    </lineage>
</organism>
<protein>
    <submittedName>
        <fullName evidence="2">(northern house mosquito) hypothetical protein</fullName>
    </submittedName>
</protein>
<sequence length="143" mass="16547">MSWPRRTSRRSTLGVWENEGYLLLCFSRSRSLSLGEGGVRCVRWRSLTSFCLFVVVVAFVGTKTCYVQFRMITRNLHACVCVRRSYGTRSQPAFRCCSWQSNIWPIWVVGLEPGRSRNLKKMNAVTWSCTRAHTTDTSLHTWT</sequence>